<evidence type="ECO:0000313" key="5">
    <source>
        <dbReference type="Ensembl" id="ENSAZOP00000025945.1"/>
    </source>
</evidence>
<evidence type="ECO:0000259" key="4">
    <source>
        <dbReference type="PROSITE" id="PS50835"/>
    </source>
</evidence>
<dbReference type="InterPro" id="IPR003599">
    <property type="entry name" value="Ig_sub"/>
</dbReference>
<dbReference type="AlphaFoldDB" id="A0A8B9VND0"/>
<dbReference type="Ensembl" id="ENSAZOT00000027827.1">
    <property type="protein sequence ID" value="ENSAZOP00000025945.1"/>
    <property type="gene ID" value="ENSAZOG00000016594.1"/>
</dbReference>
<evidence type="ECO:0000256" key="3">
    <source>
        <dbReference type="ARBA" id="ARBA00023319"/>
    </source>
</evidence>
<dbReference type="InterPro" id="IPR007110">
    <property type="entry name" value="Ig-like_dom"/>
</dbReference>
<feature type="domain" description="Ig-like" evidence="4">
    <location>
        <begin position="47"/>
        <end position="151"/>
    </location>
</feature>
<dbReference type="Gene3D" id="2.60.40.10">
    <property type="entry name" value="Immunoglobulins"/>
    <property type="match status" value="1"/>
</dbReference>
<evidence type="ECO:0000256" key="2">
    <source>
        <dbReference type="ARBA" id="ARBA00023157"/>
    </source>
</evidence>
<dbReference type="PANTHER" id="PTHR16423">
    <property type="entry name" value="TREM-LIKE TRANSCRIPT PROTEIN"/>
    <property type="match status" value="1"/>
</dbReference>
<dbReference type="PROSITE" id="PS50835">
    <property type="entry name" value="IG_LIKE"/>
    <property type="match status" value="1"/>
</dbReference>
<keyword evidence="1" id="KW-0732">Signal</keyword>
<reference evidence="5" key="1">
    <citation type="submission" date="2025-08" db="UniProtKB">
        <authorList>
            <consortium name="Ensembl"/>
        </authorList>
    </citation>
    <scope>IDENTIFICATION</scope>
</reference>
<dbReference type="Pfam" id="PF07686">
    <property type="entry name" value="V-set"/>
    <property type="match status" value="1"/>
</dbReference>
<organism evidence="5 6">
    <name type="scientific">Anas zonorhyncha</name>
    <name type="common">Eastern spot-billed duck</name>
    <dbReference type="NCBI Taxonomy" id="75864"/>
    <lineage>
        <taxon>Eukaryota</taxon>
        <taxon>Metazoa</taxon>
        <taxon>Chordata</taxon>
        <taxon>Craniata</taxon>
        <taxon>Vertebrata</taxon>
        <taxon>Euteleostomi</taxon>
        <taxon>Archelosauria</taxon>
        <taxon>Archosauria</taxon>
        <taxon>Dinosauria</taxon>
        <taxon>Saurischia</taxon>
        <taxon>Theropoda</taxon>
        <taxon>Coelurosauria</taxon>
        <taxon>Aves</taxon>
        <taxon>Neognathae</taxon>
        <taxon>Galloanserae</taxon>
        <taxon>Anseriformes</taxon>
        <taxon>Anatidae</taxon>
        <taxon>Anatinae</taxon>
        <taxon>Anas</taxon>
    </lineage>
</organism>
<accession>A0A8B9VND0</accession>
<dbReference type="GO" id="GO:0038023">
    <property type="term" value="F:signaling receptor activity"/>
    <property type="evidence" value="ECO:0007669"/>
    <property type="project" value="TreeGrafter"/>
</dbReference>
<keyword evidence="6" id="KW-1185">Reference proteome</keyword>
<keyword evidence="3" id="KW-0393">Immunoglobulin domain</keyword>
<dbReference type="InterPro" id="IPR052314">
    <property type="entry name" value="Immune_rcpt_domain"/>
</dbReference>
<dbReference type="InterPro" id="IPR036179">
    <property type="entry name" value="Ig-like_dom_sf"/>
</dbReference>
<dbReference type="CDD" id="cd05716">
    <property type="entry name" value="IgV_pIgR_like"/>
    <property type="match status" value="1"/>
</dbReference>
<dbReference type="PANTHER" id="PTHR16423:SF6">
    <property type="entry name" value="TRIGGERING RECEPTOR EXPRESSED ON MYELOID CELLS 2-RELATED"/>
    <property type="match status" value="1"/>
</dbReference>
<evidence type="ECO:0000256" key="1">
    <source>
        <dbReference type="ARBA" id="ARBA00022729"/>
    </source>
</evidence>
<keyword evidence="2" id="KW-1015">Disulfide bond</keyword>
<proteinExistence type="predicted"/>
<dbReference type="InterPro" id="IPR013106">
    <property type="entry name" value="Ig_V-set"/>
</dbReference>
<dbReference type="SUPFAM" id="SSF48726">
    <property type="entry name" value="Immunoglobulin"/>
    <property type="match status" value="1"/>
</dbReference>
<dbReference type="InterPro" id="IPR013783">
    <property type="entry name" value="Ig-like_fold"/>
</dbReference>
<dbReference type="GO" id="GO:0009986">
    <property type="term" value="C:cell surface"/>
    <property type="evidence" value="ECO:0007669"/>
    <property type="project" value="TreeGrafter"/>
</dbReference>
<protein>
    <recommendedName>
        <fullName evidence="4">Ig-like domain-containing protein</fullName>
    </recommendedName>
</protein>
<sequence length="274" mass="30260">MFSRVSTFSPRKLQSCQEATSLLPCSILILHTASSQPTTALHQLPSPSPLLVFSGLQAQTREELSQREGSNLSVLCPYTAEHEYRERKSWCRWIDQQCQLQVAIIAQKGRASIQDDTQKRSITITMEKLQAQDSGMYWCALYRPYTSIPFTRIMEVRLSVAKREYLLADFKPDPLSISVSVCTSFCLLLHRAVQHLPATCRSLPGSFSACTSSTSATSWAGFMEQGSSAAPCFSLPPFHPSAARLLPGAPEDTGRSLGTSSVLSVTARPELHSW</sequence>
<dbReference type="Proteomes" id="UP000694549">
    <property type="component" value="Unplaced"/>
</dbReference>
<reference evidence="5" key="2">
    <citation type="submission" date="2025-09" db="UniProtKB">
        <authorList>
            <consortium name="Ensembl"/>
        </authorList>
    </citation>
    <scope>IDENTIFICATION</scope>
</reference>
<evidence type="ECO:0000313" key="6">
    <source>
        <dbReference type="Proteomes" id="UP000694549"/>
    </source>
</evidence>
<name>A0A8B9VND0_9AVES</name>
<dbReference type="SMART" id="SM00409">
    <property type="entry name" value="IG"/>
    <property type="match status" value="1"/>
</dbReference>